<keyword evidence="9" id="KW-1185">Reference proteome</keyword>
<dbReference type="Pfam" id="PF04542">
    <property type="entry name" value="Sigma70_r2"/>
    <property type="match status" value="1"/>
</dbReference>
<evidence type="ECO:0000313" key="9">
    <source>
        <dbReference type="Proteomes" id="UP000245412"/>
    </source>
</evidence>
<dbReference type="Pfam" id="PF04545">
    <property type="entry name" value="Sigma70_r4"/>
    <property type="match status" value="1"/>
</dbReference>
<evidence type="ECO:0000313" key="8">
    <source>
        <dbReference type="EMBL" id="PWJ77285.1"/>
    </source>
</evidence>
<proteinExistence type="inferred from homology"/>
<name>A0AB73T6S0_9FIRM</name>
<dbReference type="GO" id="GO:0003677">
    <property type="term" value="F:DNA binding"/>
    <property type="evidence" value="ECO:0007669"/>
    <property type="project" value="UniProtKB-KW"/>
</dbReference>
<evidence type="ECO:0000259" key="7">
    <source>
        <dbReference type="Pfam" id="PF04545"/>
    </source>
</evidence>
<dbReference type="InterPro" id="IPR036388">
    <property type="entry name" value="WH-like_DNA-bd_sf"/>
</dbReference>
<dbReference type="InterPro" id="IPR007627">
    <property type="entry name" value="RNA_pol_sigma70_r2"/>
</dbReference>
<evidence type="ECO:0000256" key="2">
    <source>
        <dbReference type="ARBA" id="ARBA00023015"/>
    </source>
</evidence>
<dbReference type="CDD" id="cd06171">
    <property type="entry name" value="Sigma70_r4"/>
    <property type="match status" value="1"/>
</dbReference>
<evidence type="ECO:0000256" key="1">
    <source>
        <dbReference type="ARBA" id="ARBA00010641"/>
    </source>
</evidence>
<dbReference type="AlphaFoldDB" id="A0AB73T6S0"/>
<dbReference type="Proteomes" id="UP000245412">
    <property type="component" value="Unassembled WGS sequence"/>
</dbReference>
<dbReference type="Gene3D" id="1.10.10.10">
    <property type="entry name" value="Winged helix-like DNA-binding domain superfamily/Winged helix DNA-binding domain"/>
    <property type="match status" value="1"/>
</dbReference>
<comment type="similarity">
    <text evidence="1">Belongs to the sigma-70 factor family. ECF subfamily.</text>
</comment>
<organism evidence="8 9">
    <name type="scientific">Murimonas intestini</name>
    <dbReference type="NCBI Taxonomy" id="1337051"/>
    <lineage>
        <taxon>Bacteria</taxon>
        <taxon>Bacillati</taxon>
        <taxon>Bacillota</taxon>
        <taxon>Clostridia</taxon>
        <taxon>Lachnospirales</taxon>
        <taxon>Lachnospiraceae</taxon>
        <taxon>Murimonas</taxon>
    </lineage>
</organism>
<dbReference type="InterPro" id="IPR039425">
    <property type="entry name" value="RNA_pol_sigma-70-like"/>
</dbReference>
<dbReference type="InterPro" id="IPR014284">
    <property type="entry name" value="RNA_pol_sigma-70_dom"/>
</dbReference>
<dbReference type="InterPro" id="IPR007630">
    <property type="entry name" value="RNA_pol_sigma70_r4"/>
</dbReference>
<dbReference type="PANTHER" id="PTHR43133:SF57">
    <property type="entry name" value="RNA POLYMERASE SIGMA-70 FACTOR"/>
    <property type="match status" value="1"/>
</dbReference>
<comment type="caution">
    <text evidence="8">The sequence shown here is derived from an EMBL/GenBank/DDBJ whole genome shotgun (WGS) entry which is preliminary data.</text>
</comment>
<evidence type="ECO:0000259" key="6">
    <source>
        <dbReference type="Pfam" id="PF04542"/>
    </source>
</evidence>
<dbReference type="GO" id="GO:0016987">
    <property type="term" value="F:sigma factor activity"/>
    <property type="evidence" value="ECO:0007669"/>
    <property type="project" value="UniProtKB-KW"/>
</dbReference>
<sequence>MAIDLEEEYDKIYRYCYFHVREQYLAEDITQETFLRYFKRAPQINHGSRTAYLYTIARNLCTDYFRRTGTEELTEEKAEAVSGTERPMEGLEDSMDLKEALKTLTVEQQELLMLRYAQELNVSEAARILGISRFAFYRREKEALKVLKLKLEGGDAQ</sequence>
<dbReference type="SUPFAM" id="SSF88946">
    <property type="entry name" value="Sigma2 domain of RNA polymerase sigma factors"/>
    <property type="match status" value="1"/>
</dbReference>
<accession>A0AB73T6S0</accession>
<dbReference type="RefSeq" id="WP_109625396.1">
    <property type="nucleotide sequence ID" value="NZ_CABJAT010000007.1"/>
</dbReference>
<reference evidence="8 9" key="1">
    <citation type="submission" date="2018-05" db="EMBL/GenBank/DDBJ databases">
        <authorList>
            <person name="Goeker M."/>
            <person name="Huntemann M."/>
            <person name="Clum A."/>
            <person name="Pillay M."/>
            <person name="Palaniappan K."/>
            <person name="Varghese N."/>
            <person name="Mikhailova N."/>
            <person name="Stamatis D."/>
            <person name="Reddy T."/>
            <person name="Daum C."/>
            <person name="Shapiro N."/>
            <person name="Ivanova N."/>
            <person name="Kyrpides N."/>
            <person name="Woyke T."/>
        </authorList>
    </citation>
    <scope>NUCLEOTIDE SEQUENCE [LARGE SCALE GENOMIC DNA]</scope>
    <source>
        <strain evidence="8 9">DSM 26524</strain>
    </source>
</reference>
<dbReference type="Gene3D" id="1.10.1740.10">
    <property type="match status" value="1"/>
</dbReference>
<keyword evidence="3" id="KW-0731">Sigma factor</keyword>
<keyword evidence="2" id="KW-0805">Transcription regulation</keyword>
<dbReference type="GO" id="GO:0006352">
    <property type="term" value="P:DNA-templated transcription initiation"/>
    <property type="evidence" value="ECO:0007669"/>
    <property type="project" value="InterPro"/>
</dbReference>
<evidence type="ECO:0000256" key="3">
    <source>
        <dbReference type="ARBA" id="ARBA00023082"/>
    </source>
</evidence>
<feature type="domain" description="RNA polymerase sigma-70 region 2" evidence="6">
    <location>
        <begin position="7"/>
        <end position="69"/>
    </location>
</feature>
<dbReference type="EMBL" id="QGGY01000003">
    <property type="protein sequence ID" value="PWJ77285.1"/>
    <property type="molecule type" value="Genomic_DNA"/>
</dbReference>
<dbReference type="SUPFAM" id="SSF88659">
    <property type="entry name" value="Sigma3 and sigma4 domains of RNA polymerase sigma factors"/>
    <property type="match status" value="1"/>
</dbReference>
<dbReference type="InterPro" id="IPR013325">
    <property type="entry name" value="RNA_pol_sigma_r2"/>
</dbReference>
<evidence type="ECO:0000256" key="4">
    <source>
        <dbReference type="ARBA" id="ARBA00023125"/>
    </source>
</evidence>
<dbReference type="NCBIfam" id="TIGR02937">
    <property type="entry name" value="sigma70-ECF"/>
    <property type="match status" value="1"/>
</dbReference>
<dbReference type="PANTHER" id="PTHR43133">
    <property type="entry name" value="RNA POLYMERASE ECF-TYPE SIGMA FACTO"/>
    <property type="match status" value="1"/>
</dbReference>
<keyword evidence="4" id="KW-0238">DNA-binding</keyword>
<feature type="domain" description="RNA polymerase sigma-70 region 4" evidence="7">
    <location>
        <begin position="100"/>
        <end position="148"/>
    </location>
</feature>
<protein>
    <submittedName>
        <fullName evidence="8">RNA polymerase sigma-70 factor (ECF subfamily)</fullName>
    </submittedName>
</protein>
<keyword evidence="5" id="KW-0804">Transcription</keyword>
<evidence type="ECO:0000256" key="5">
    <source>
        <dbReference type="ARBA" id="ARBA00023163"/>
    </source>
</evidence>
<dbReference type="InterPro" id="IPR013324">
    <property type="entry name" value="RNA_pol_sigma_r3/r4-like"/>
</dbReference>
<gene>
    <name evidence="8" type="ORF">C7383_103126</name>
</gene>